<dbReference type="OrthoDB" id="6121733at2759"/>
<dbReference type="AlphaFoldDB" id="A0A8B6EZ26"/>
<dbReference type="Proteomes" id="UP000596742">
    <property type="component" value="Unassembled WGS sequence"/>
</dbReference>
<protein>
    <submittedName>
        <fullName evidence="1">Uncharacterized protein</fullName>
    </submittedName>
</protein>
<evidence type="ECO:0000313" key="1">
    <source>
        <dbReference type="EMBL" id="VDI40479.1"/>
    </source>
</evidence>
<accession>A0A8B6EZ26</accession>
<name>A0A8B6EZ26_MYTGA</name>
<comment type="caution">
    <text evidence="1">The sequence shown here is derived from an EMBL/GenBank/DDBJ whole genome shotgun (WGS) entry which is preliminary data.</text>
</comment>
<feature type="non-terminal residue" evidence="1">
    <location>
        <position position="155"/>
    </location>
</feature>
<dbReference type="EMBL" id="UYJE01005804">
    <property type="protein sequence ID" value="VDI40479.1"/>
    <property type="molecule type" value="Genomic_DNA"/>
</dbReference>
<evidence type="ECO:0000313" key="2">
    <source>
        <dbReference type="Proteomes" id="UP000596742"/>
    </source>
</evidence>
<keyword evidence="2" id="KW-1185">Reference proteome</keyword>
<reference evidence="1" key="1">
    <citation type="submission" date="2018-11" db="EMBL/GenBank/DDBJ databases">
        <authorList>
            <person name="Alioto T."/>
            <person name="Alioto T."/>
        </authorList>
    </citation>
    <scope>NUCLEOTIDE SEQUENCE</scope>
</reference>
<gene>
    <name evidence="1" type="ORF">MGAL_10B040883</name>
</gene>
<organism evidence="1 2">
    <name type="scientific">Mytilus galloprovincialis</name>
    <name type="common">Mediterranean mussel</name>
    <dbReference type="NCBI Taxonomy" id="29158"/>
    <lineage>
        <taxon>Eukaryota</taxon>
        <taxon>Metazoa</taxon>
        <taxon>Spiralia</taxon>
        <taxon>Lophotrochozoa</taxon>
        <taxon>Mollusca</taxon>
        <taxon>Bivalvia</taxon>
        <taxon>Autobranchia</taxon>
        <taxon>Pteriomorphia</taxon>
        <taxon>Mytilida</taxon>
        <taxon>Mytiloidea</taxon>
        <taxon>Mytilidae</taxon>
        <taxon>Mytilinae</taxon>
        <taxon>Mytilus</taxon>
    </lineage>
</organism>
<proteinExistence type="predicted"/>
<sequence length="155" mass="16983">MTGFEIELTGEIKDAFTCISNTGNVYVFKCDSTFDIINQPSFLCMKMVKVSGNLFYYHLLSEPDGTGQTNPANFRIYFPAVLSFGSTGPDPASTPTCDYCSFTTPHSDSDFRMLQRQGTSENITQSEATLCLPCDADCSESQSPQSNSSKTDPDD</sequence>